<dbReference type="InterPro" id="IPR004184">
    <property type="entry name" value="PFL_dom"/>
</dbReference>
<dbReference type="RefSeq" id="WP_148604157.1">
    <property type="nucleotide sequence ID" value="NZ_RXYB01000012.1"/>
</dbReference>
<sequence>MYKFKPATERIIKMHQLIRDRVIQTDAERALITTESYKRNEHVLPMIKRPRAIYDVCANMTVRVEDFEIIVGNRSKNFCGSGVEPEWEGEGWIPSMIENGIWTLQDDGLYHNPEGEELKLAISPEDVEALGSIRDYWKDRTITTTANAWQPEGYDELCKLEVCANAPGAPLMMMTAGHLTPGFQKIINVGYGAIRKEALDFMDTHRNNLMGDDLNKYMFYNAASIVCDAAVIMIQRYSEACLEKAKVCQDETRRDELLKMADGLLWISKNPARNFWEACQAVIMYQLFLALESKYPACSFGRFDQYTWPFLKADLEAKRLTMDEAQEIVDAFFLKSNCFYGAAPEFVAQITGIGNTYQHTTVGGIDPETGEDATNPVTYMALETIGRLKLHDPTISLRVNKNTPDKLWECALETSKLVGGLPLFQNDEIIIPGLMKELGFSLEDARNYALIGCQEITGSGNDYSACNGIAPPYASIHYGVVLNMAINNGVNAFNGQKCSVKKGYLYEMKSFEEVKEAFKAVASYITKAQVSINNYTEYLTTQYAPLAGLSISMEGCMESGKDATWGGCKYNSYGGTATGLATVADSLNTIKYMVFDKKLCTARELYDAVMANWEGFEDLRQQILHEVPHYGNADPYADEQMRWVCDTYYDICQQCYSTRTRHFKAGLYSASDHVFQGYHTWATPDGRKTGEALADATSPAQGRDINGPTAVCTSACCYDQSKFMDGLALNIRIHPSALSRDDGVEKLRDMTKTYLNNGGMEIQYNVVSTETMRAAQADPQSYRDLVVRIAGYSAYFVELNADCQNDIIRRTENTL</sequence>
<dbReference type="EMBL" id="WJBB01000012">
    <property type="protein sequence ID" value="MBC3797496.1"/>
    <property type="molecule type" value="Genomic_DNA"/>
</dbReference>
<dbReference type="Gene3D" id="3.20.70.20">
    <property type="match status" value="1"/>
</dbReference>
<dbReference type="PROSITE" id="PS00850">
    <property type="entry name" value="GLY_RADICAL_1"/>
    <property type="match status" value="1"/>
</dbReference>
<feature type="modified residue" description="Glycine radical" evidence="3">
    <location>
        <position position="791"/>
    </location>
</feature>
<dbReference type="InterPro" id="IPR019777">
    <property type="entry name" value="Form_AcTrfase_GR_CS"/>
</dbReference>
<keyword evidence="7" id="KW-1185">Reference proteome</keyword>
<organism evidence="6 7">
    <name type="scientific">Acetobacterium tundrae</name>
    <dbReference type="NCBI Taxonomy" id="132932"/>
    <lineage>
        <taxon>Bacteria</taxon>
        <taxon>Bacillati</taxon>
        <taxon>Bacillota</taxon>
        <taxon>Clostridia</taxon>
        <taxon>Eubacteriales</taxon>
        <taxon>Eubacteriaceae</taxon>
        <taxon>Acetobacterium</taxon>
    </lineage>
</organism>
<reference evidence="6 7" key="1">
    <citation type="journal article" date="2020" name="mSystems">
        <title>Defining Genomic and Predicted Metabolic Features of the Acetobacterium Genus.</title>
        <authorList>
            <person name="Ross D.E."/>
            <person name="Marshall C.W."/>
            <person name="Gulliver D."/>
            <person name="May H.D."/>
            <person name="Norman R.S."/>
        </authorList>
    </citation>
    <scope>NUCLEOTIDE SEQUENCE [LARGE SCALE GENOMIC DNA]</scope>
    <source>
        <strain evidence="6 7">DSM 9173</strain>
    </source>
</reference>
<keyword evidence="1 3" id="KW-0556">Organic radical</keyword>
<proteinExistence type="predicted"/>
<protein>
    <recommendedName>
        <fullName evidence="8">4-hydroxyphenylacetate decarboxylase</fullName>
    </recommendedName>
</protein>
<dbReference type="InterPro" id="IPR001150">
    <property type="entry name" value="Gly_radical"/>
</dbReference>
<accession>A0ABR6WML4</accession>
<dbReference type="Pfam" id="PF02901">
    <property type="entry name" value="PFL-like"/>
    <property type="match status" value="1"/>
</dbReference>
<dbReference type="PROSITE" id="PS51554">
    <property type="entry name" value="PFL"/>
    <property type="match status" value="1"/>
</dbReference>
<evidence type="ECO:0000259" key="5">
    <source>
        <dbReference type="PROSITE" id="PS51554"/>
    </source>
</evidence>
<evidence type="ECO:0000256" key="1">
    <source>
        <dbReference type="ARBA" id="ARBA00022818"/>
    </source>
</evidence>
<gene>
    <name evidence="6" type="ORF">GH807_10605</name>
</gene>
<dbReference type="SUPFAM" id="SSF51998">
    <property type="entry name" value="PFL-like glycyl radical enzymes"/>
    <property type="match status" value="1"/>
</dbReference>
<evidence type="ECO:0000313" key="6">
    <source>
        <dbReference type="EMBL" id="MBC3797496.1"/>
    </source>
</evidence>
<dbReference type="PANTHER" id="PTHR43641:SF2">
    <property type="entry name" value="DEHYDRATASE YBIW-RELATED"/>
    <property type="match status" value="1"/>
</dbReference>
<keyword evidence="2" id="KW-0456">Lyase</keyword>
<evidence type="ECO:0008006" key="8">
    <source>
        <dbReference type="Google" id="ProtNLM"/>
    </source>
</evidence>
<evidence type="ECO:0000259" key="4">
    <source>
        <dbReference type="PROSITE" id="PS51149"/>
    </source>
</evidence>
<name>A0ABR6WML4_9FIRM</name>
<dbReference type="InterPro" id="IPR051215">
    <property type="entry name" value="GRE"/>
</dbReference>
<feature type="domain" description="Glycine radical" evidence="4">
    <location>
        <begin position="695"/>
        <end position="815"/>
    </location>
</feature>
<evidence type="ECO:0000313" key="7">
    <source>
        <dbReference type="Proteomes" id="UP000653358"/>
    </source>
</evidence>
<feature type="domain" description="PFL" evidence="5">
    <location>
        <begin position="9"/>
        <end position="688"/>
    </location>
</feature>
<dbReference type="PANTHER" id="PTHR43641">
    <property type="entry name" value="FORMATE ACETYLTRANSFERASE 3-RELATED"/>
    <property type="match status" value="1"/>
</dbReference>
<dbReference type="Proteomes" id="UP000653358">
    <property type="component" value="Unassembled WGS sequence"/>
</dbReference>
<dbReference type="PROSITE" id="PS51149">
    <property type="entry name" value="GLY_RADICAL_2"/>
    <property type="match status" value="1"/>
</dbReference>
<evidence type="ECO:0000256" key="2">
    <source>
        <dbReference type="ARBA" id="ARBA00023239"/>
    </source>
</evidence>
<evidence type="ECO:0000256" key="3">
    <source>
        <dbReference type="PROSITE-ProRule" id="PRU00493"/>
    </source>
</evidence>
<dbReference type="Pfam" id="PF01228">
    <property type="entry name" value="Gly_radical"/>
    <property type="match status" value="1"/>
</dbReference>
<comment type="caution">
    <text evidence="6">The sequence shown here is derived from an EMBL/GenBank/DDBJ whole genome shotgun (WGS) entry which is preliminary data.</text>
</comment>